<keyword evidence="4" id="KW-0788">Thiol protease</keyword>
<gene>
    <name evidence="7" type="ORF">NP493_380g02062</name>
</gene>
<dbReference type="SMART" id="SM00720">
    <property type="entry name" value="calpain_III"/>
    <property type="match status" value="1"/>
</dbReference>
<dbReference type="SUPFAM" id="SSF49758">
    <property type="entry name" value="Calpain large subunit, middle domain (domain III)"/>
    <property type="match status" value="1"/>
</dbReference>
<reference evidence="7" key="1">
    <citation type="journal article" date="2023" name="Mol. Biol. Evol.">
        <title>Third-Generation Sequencing Reveals the Adaptive Role of the Epigenome in Three Deep-Sea Polychaetes.</title>
        <authorList>
            <person name="Perez M."/>
            <person name="Aroh O."/>
            <person name="Sun Y."/>
            <person name="Lan Y."/>
            <person name="Juniper S.K."/>
            <person name="Young C.R."/>
            <person name="Angers B."/>
            <person name="Qian P.Y."/>
        </authorList>
    </citation>
    <scope>NUCLEOTIDE SEQUENCE</scope>
    <source>
        <strain evidence="7">R07B-5</strain>
    </source>
</reference>
<dbReference type="GO" id="GO:0006508">
    <property type="term" value="P:proteolysis"/>
    <property type="evidence" value="ECO:0007669"/>
    <property type="project" value="UniProtKB-KW"/>
</dbReference>
<evidence type="ECO:0000259" key="6">
    <source>
        <dbReference type="SMART" id="SM00720"/>
    </source>
</evidence>
<dbReference type="InterPro" id="IPR022682">
    <property type="entry name" value="Calpain_domain_III"/>
</dbReference>
<evidence type="ECO:0000256" key="3">
    <source>
        <dbReference type="ARBA" id="ARBA00022801"/>
    </source>
</evidence>
<dbReference type="EMBL" id="JAODUO010000378">
    <property type="protein sequence ID" value="KAK2181830.1"/>
    <property type="molecule type" value="Genomic_DNA"/>
</dbReference>
<comment type="similarity">
    <text evidence="1">Belongs to the peptidase C2 family.</text>
</comment>
<dbReference type="GO" id="GO:0005737">
    <property type="term" value="C:cytoplasm"/>
    <property type="evidence" value="ECO:0007669"/>
    <property type="project" value="TreeGrafter"/>
</dbReference>
<keyword evidence="8" id="KW-1185">Reference proteome</keyword>
<evidence type="ECO:0000256" key="5">
    <source>
        <dbReference type="SAM" id="MobiDB-lite"/>
    </source>
</evidence>
<dbReference type="InterPro" id="IPR022683">
    <property type="entry name" value="Calpain_III"/>
</dbReference>
<evidence type="ECO:0000313" key="7">
    <source>
        <dbReference type="EMBL" id="KAK2181830.1"/>
    </source>
</evidence>
<feature type="domain" description="Peptidase C2 calpain" evidence="6">
    <location>
        <begin position="291"/>
        <end position="444"/>
    </location>
</feature>
<feature type="compositionally biased region" description="Polar residues" evidence="5">
    <location>
        <begin position="1"/>
        <end position="12"/>
    </location>
</feature>
<dbReference type="PANTHER" id="PTHR10183">
    <property type="entry name" value="CALPAIN"/>
    <property type="match status" value="1"/>
</dbReference>
<accession>A0AAD9L3C7</accession>
<dbReference type="InterPro" id="IPR036213">
    <property type="entry name" value="Calpain_III_sf"/>
</dbReference>
<keyword evidence="3" id="KW-0378">Hydrolase</keyword>
<dbReference type="InterPro" id="IPR022684">
    <property type="entry name" value="Calpain_cysteine_protease"/>
</dbReference>
<sequence>MALSTNGCSSEPTRCRAGEQGASESVRCRGRDKSVFESTRCKGGSGEQWENTTREQPVSEATGRRGGDEVFITLSDLPRRKTTGGIEVTVREDRSTVKVDTIEKYKPDADVTDAAFGAHVFTAAEKKAVVACLSQKPKTGRDVSSKVKDDMFLVRTPLSFATKSGDNATSTVPVCRQNSGASSGRGSNHSSYSLFAAAGNTTRGATRGFYVNYEQATSVASDLSVLSTASNHSSRAGSMSDISIKVNGSTEKRKGAQRLWGTSLSGSNTTVNSTQGSMFEARMDYFKPKGRWVEIVRCFGKWTKDSSGGPRHDMHRHSTNPRIPFVIPRPDAVDAITPPSVHGKSHVIVSLLQDYRERARATNSILMALGFCIYKTKNTEKDEKRHLSKLTLVADVTSHAESRDLTARFDLDPGCYFLVPYTMEAGDEGRFLVSLLGEKERVSCKTGWSVLTYFTYPHWTV</sequence>
<feature type="compositionally biased region" description="Basic and acidic residues" evidence="5">
    <location>
        <begin position="26"/>
        <end position="35"/>
    </location>
</feature>
<proteinExistence type="inferred from homology"/>
<name>A0AAD9L3C7_RIDPI</name>
<evidence type="ECO:0000256" key="1">
    <source>
        <dbReference type="ARBA" id="ARBA00007623"/>
    </source>
</evidence>
<evidence type="ECO:0000313" key="8">
    <source>
        <dbReference type="Proteomes" id="UP001209878"/>
    </source>
</evidence>
<evidence type="ECO:0000256" key="4">
    <source>
        <dbReference type="ARBA" id="ARBA00022807"/>
    </source>
</evidence>
<comment type="caution">
    <text evidence="7">The sequence shown here is derived from an EMBL/GenBank/DDBJ whole genome shotgun (WGS) entry which is preliminary data.</text>
</comment>
<dbReference type="Pfam" id="PF01067">
    <property type="entry name" value="Calpain_III"/>
    <property type="match status" value="1"/>
</dbReference>
<dbReference type="Proteomes" id="UP001209878">
    <property type="component" value="Unassembled WGS sequence"/>
</dbReference>
<keyword evidence="2" id="KW-0645">Protease</keyword>
<dbReference type="Gene3D" id="2.60.120.380">
    <property type="match status" value="1"/>
</dbReference>
<dbReference type="AlphaFoldDB" id="A0AAD9L3C7"/>
<protein>
    <recommendedName>
        <fullName evidence="6">Peptidase C2 calpain domain-containing protein</fullName>
    </recommendedName>
</protein>
<evidence type="ECO:0000256" key="2">
    <source>
        <dbReference type="ARBA" id="ARBA00022670"/>
    </source>
</evidence>
<feature type="region of interest" description="Disordered" evidence="5">
    <location>
        <begin position="1"/>
        <end position="67"/>
    </location>
</feature>
<dbReference type="PANTHER" id="PTHR10183:SF379">
    <property type="entry name" value="CALPAIN-5"/>
    <property type="match status" value="1"/>
</dbReference>
<dbReference type="GO" id="GO:0004198">
    <property type="term" value="F:calcium-dependent cysteine-type endopeptidase activity"/>
    <property type="evidence" value="ECO:0007669"/>
    <property type="project" value="InterPro"/>
</dbReference>
<organism evidence="7 8">
    <name type="scientific">Ridgeia piscesae</name>
    <name type="common">Tubeworm</name>
    <dbReference type="NCBI Taxonomy" id="27915"/>
    <lineage>
        <taxon>Eukaryota</taxon>
        <taxon>Metazoa</taxon>
        <taxon>Spiralia</taxon>
        <taxon>Lophotrochozoa</taxon>
        <taxon>Annelida</taxon>
        <taxon>Polychaeta</taxon>
        <taxon>Sedentaria</taxon>
        <taxon>Canalipalpata</taxon>
        <taxon>Sabellida</taxon>
        <taxon>Siboglinidae</taxon>
        <taxon>Ridgeia</taxon>
    </lineage>
</organism>